<keyword evidence="2" id="KW-1185">Reference proteome</keyword>
<dbReference type="AlphaFoldDB" id="A0AAW0FY94"/>
<dbReference type="Proteomes" id="UP001385951">
    <property type="component" value="Unassembled WGS sequence"/>
</dbReference>
<organism evidence="1 2">
    <name type="scientific">Cerrena zonata</name>
    <dbReference type="NCBI Taxonomy" id="2478898"/>
    <lineage>
        <taxon>Eukaryota</taxon>
        <taxon>Fungi</taxon>
        <taxon>Dikarya</taxon>
        <taxon>Basidiomycota</taxon>
        <taxon>Agaricomycotina</taxon>
        <taxon>Agaricomycetes</taxon>
        <taxon>Polyporales</taxon>
        <taxon>Cerrenaceae</taxon>
        <taxon>Cerrena</taxon>
    </lineage>
</organism>
<protein>
    <submittedName>
        <fullName evidence="1">Uncharacterized protein</fullName>
    </submittedName>
</protein>
<sequence>MTRSRRRRVKQSHHVLRKQCSTLLEDEQTACSKLIEISQPRCIPHQREYVTLTKEYKRHAELADSLDVFASTTSRAWKLLQSSEEVQEKIGAIDKLIEALSLEINGRKTHHKRFFNDNDAGHAARITIQEGKMVKAARARITLNARLEALLQEESIRQDLERERALSAIESSTMTKHSLSFYRRDPETHVTETLSFASRKATSYTIPESPEGTEGVRASMPQLSAHQSPRPPLTQQPSSTTYVTYPHSQYIQRSAEQIPTTSRILPQNPIPPAQSSPAPVSKAKKVGLTTLPCDYGYSKPSYPSRAIPSLHQNAYVLSVPPASSRPFLTTTYNGHTPYSNPVLIPPNASKSPLLPLTNADVTTQSASSVRVYSATTVTQQYQPTAITSQSSASDPSSETEDNILGVLCCFVTAVLCLCCLFS</sequence>
<reference evidence="1 2" key="1">
    <citation type="submission" date="2022-09" db="EMBL/GenBank/DDBJ databases">
        <authorList>
            <person name="Palmer J.M."/>
        </authorList>
    </citation>
    <scope>NUCLEOTIDE SEQUENCE [LARGE SCALE GENOMIC DNA]</scope>
    <source>
        <strain evidence="1 2">DSM 7382</strain>
    </source>
</reference>
<accession>A0AAW0FY94</accession>
<name>A0AAW0FY94_9APHY</name>
<proteinExistence type="predicted"/>
<gene>
    <name evidence="1" type="ORF">QCA50_010380</name>
</gene>
<evidence type="ECO:0000313" key="1">
    <source>
        <dbReference type="EMBL" id="KAK7686160.1"/>
    </source>
</evidence>
<comment type="caution">
    <text evidence="1">The sequence shown here is derived from an EMBL/GenBank/DDBJ whole genome shotgun (WGS) entry which is preliminary data.</text>
</comment>
<evidence type="ECO:0000313" key="2">
    <source>
        <dbReference type="Proteomes" id="UP001385951"/>
    </source>
</evidence>
<dbReference type="EMBL" id="JASBNA010000017">
    <property type="protein sequence ID" value="KAK7686160.1"/>
    <property type="molecule type" value="Genomic_DNA"/>
</dbReference>